<dbReference type="InterPro" id="IPR029058">
    <property type="entry name" value="AB_hydrolase_fold"/>
</dbReference>
<accession>K1SJS7</accession>
<dbReference type="EMBL" id="AJWZ01008462">
    <property type="protein sequence ID" value="EKC54045.1"/>
    <property type="molecule type" value="Genomic_DNA"/>
</dbReference>
<comment type="caution">
    <text evidence="2">The sequence shown here is derived from an EMBL/GenBank/DDBJ whole genome shotgun (WGS) entry which is preliminary data.</text>
</comment>
<dbReference type="GO" id="GO:0016787">
    <property type="term" value="F:hydrolase activity"/>
    <property type="evidence" value="ECO:0007669"/>
    <property type="project" value="UniProtKB-KW"/>
</dbReference>
<dbReference type="EC" id="3.1.1.-" evidence="2"/>
<dbReference type="InterPro" id="IPR002018">
    <property type="entry name" value="CarbesteraseB"/>
</dbReference>
<feature type="non-terminal residue" evidence="2">
    <location>
        <position position="101"/>
    </location>
</feature>
<organism evidence="2">
    <name type="scientific">human gut metagenome</name>
    <dbReference type="NCBI Taxonomy" id="408170"/>
    <lineage>
        <taxon>unclassified sequences</taxon>
        <taxon>metagenomes</taxon>
        <taxon>organismal metagenomes</taxon>
    </lineage>
</organism>
<dbReference type="Pfam" id="PF00135">
    <property type="entry name" value="COesterase"/>
    <property type="match status" value="1"/>
</dbReference>
<reference evidence="2" key="1">
    <citation type="journal article" date="2013" name="Environ. Microbiol.">
        <title>Microbiota from the distal guts of lean and obese adolescents exhibit partial functional redundancy besides clear differences in community structure.</title>
        <authorList>
            <person name="Ferrer M."/>
            <person name="Ruiz A."/>
            <person name="Lanza F."/>
            <person name="Haange S.B."/>
            <person name="Oberbach A."/>
            <person name="Till H."/>
            <person name="Bargiela R."/>
            <person name="Campoy C."/>
            <person name="Segura M.T."/>
            <person name="Richter M."/>
            <person name="von Bergen M."/>
            <person name="Seifert J."/>
            <person name="Suarez A."/>
        </authorList>
    </citation>
    <scope>NUCLEOTIDE SEQUENCE</scope>
</reference>
<dbReference type="InterPro" id="IPR050309">
    <property type="entry name" value="Type-B_Carboxylest/Lipase"/>
</dbReference>
<gene>
    <name evidence="2" type="ORF">OBE_12288</name>
</gene>
<evidence type="ECO:0000313" key="2">
    <source>
        <dbReference type="EMBL" id="EKC54045.1"/>
    </source>
</evidence>
<dbReference type="PANTHER" id="PTHR11559">
    <property type="entry name" value="CARBOXYLESTERASE"/>
    <property type="match status" value="1"/>
</dbReference>
<dbReference type="AlphaFoldDB" id="K1SJS7"/>
<dbReference type="SUPFAM" id="SSF53474">
    <property type="entry name" value="alpha/beta-Hydrolases"/>
    <property type="match status" value="1"/>
</dbReference>
<proteinExistence type="predicted"/>
<feature type="domain" description="Carboxylesterase type B" evidence="1">
    <location>
        <begin position="12"/>
        <end position="98"/>
    </location>
</feature>
<protein>
    <submittedName>
        <fullName evidence="2">Protein containing Carboxylesterase, type B domain protein</fullName>
        <ecNumber evidence="2">3.1.1.-</ecNumber>
    </submittedName>
</protein>
<dbReference type="Gene3D" id="3.40.50.1820">
    <property type="entry name" value="alpha/beta hydrolase"/>
    <property type="match status" value="1"/>
</dbReference>
<sequence length="101" mass="11384">MAHTFSCFADASLVRTTGGSVRGYRFDGLDIFKGIPYAKARRFHAPEPAVWDSVLDATSYGYVCPLLEMPKPNGEMLVPHRYWLMDEACQNLNIWTPALDD</sequence>
<name>K1SJS7_9ZZZZ</name>
<keyword evidence="2" id="KW-0378">Hydrolase</keyword>
<evidence type="ECO:0000259" key="1">
    <source>
        <dbReference type="Pfam" id="PF00135"/>
    </source>
</evidence>